<organism evidence="5 6">
    <name type="scientific">Operophtera brumata</name>
    <name type="common">Winter moth</name>
    <name type="synonym">Phalaena brumata</name>
    <dbReference type="NCBI Taxonomy" id="104452"/>
    <lineage>
        <taxon>Eukaryota</taxon>
        <taxon>Metazoa</taxon>
        <taxon>Ecdysozoa</taxon>
        <taxon>Arthropoda</taxon>
        <taxon>Hexapoda</taxon>
        <taxon>Insecta</taxon>
        <taxon>Pterygota</taxon>
        <taxon>Neoptera</taxon>
        <taxon>Endopterygota</taxon>
        <taxon>Lepidoptera</taxon>
        <taxon>Glossata</taxon>
        <taxon>Ditrysia</taxon>
        <taxon>Geometroidea</taxon>
        <taxon>Geometridae</taxon>
        <taxon>Larentiinae</taxon>
        <taxon>Operophtera</taxon>
    </lineage>
</organism>
<dbReference type="InterPro" id="IPR010614">
    <property type="entry name" value="RAD3-like_helicase_DEAD"/>
</dbReference>
<dbReference type="GO" id="GO:0016818">
    <property type="term" value="F:hydrolase activity, acting on acid anhydrides, in phosphorus-containing anhydrides"/>
    <property type="evidence" value="ECO:0007669"/>
    <property type="project" value="InterPro"/>
</dbReference>
<dbReference type="PANTHER" id="PTHR11472">
    <property type="entry name" value="DNA REPAIR DEAD HELICASE RAD3/XP-D SUBFAMILY MEMBER"/>
    <property type="match status" value="1"/>
</dbReference>
<dbReference type="PANTHER" id="PTHR11472:SF47">
    <property type="entry name" value="FANCONI ANEMIA GROUP J PROTEIN"/>
    <property type="match status" value="1"/>
</dbReference>
<dbReference type="Proteomes" id="UP000037510">
    <property type="component" value="Unassembled WGS sequence"/>
</dbReference>
<dbReference type="PROSITE" id="PS00690">
    <property type="entry name" value="DEAH_ATP_HELICASE"/>
    <property type="match status" value="1"/>
</dbReference>
<dbReference type="Pfam" id="PF06733">
    <property type="entry name" value="DEAD_2"/>
    <property type="match status" value="1"/>
</dbReference>
<comment type="caution">
    <text evidence="5">The sequence shown here is derived from an EMBL/GenBank/DDBJ whole genome shotgun (WGS) entry which is preliminary data.</text>
</comment>
<dbReference type="GO" id="GO:1990918">
    <property type="term" value="P:double-strand break repair involved in meiotic recombination"/>
    <property type="evidence" value="ECO:0007669"/>
    <property type="project" value="TreeGrafter"/>
</dbReference>
<dbReference type="STRING" id="104452.A0A0L7LPZ6"/>
<reference evidence="5 6" key="1">
    <citation type="journal article" date="2015" name="Genome Biol. Evol.">
        <title>The genome of winter moth (Operophtera brumata) provides a genomic perspective on sexual dimorphism and phenology.</title>
        <authorList>
            <person name="Derks M.F."/>
            <person name="Smit S."/>
            <person name="Salis L."/>
            <person name="Schijlen E."/>
            <person name="Bossers A."/>
            <person name="Mateman C."/>
            <person name="Pijl A.S."/>
            <person name="de Ridder D."/>
            <person name="Groenen M.A."/>
            <person name="Visser M.E."/>
            <person name="Megens H.J."/>
        </authorList>
    </citation>
    <scope>NUCLEOTIDE SEQUENCE [LARGE SCALE GENOMIC DNA]</scope>
    <source>
        <strain evidence="5">WM2013NL</strain>
        <tissue evidence="5">Head and thorax</tissue>
    </source>
</reference>
<sequence>MIVHCSIPTIYYGARTHKQLQQVIKEFGRTSYSAGTTMSLLSSRDKTCIREFDKQMWGTRNDMCRGYPNTPRKKEETNCKYYDNRKALDKSRLPAAFDLEDLVSAGRELTACPYYAAREMAQTADIVFCPYNYLIDPLIRANVRSMRITLNNHIVIIDEAHNIEDICRDSATFTFTRDSIQSALK</sequence>
<evidence type="ECO:0000313" key="6">
    <source>
        <dbReference type="Proteomes" id="UP000037510"/>
    </source>
</evidence>
<dbReference type="InterPro" id="IPR002464">
    <property type="entry name" value="DNA/RNA_helicase_DEAH_CS"/>
</dbReference>
<dbReference type="InterPro" id="IPR006554">
    <property type="entry name" value="Helicase-like_DEXD_c2"/>
</dbReference>
<dbReference type="GO" id="GO:0005634">
    <property type="term" value="C:nucleus"/>
    <property type="evidence" value="ECO:0007669"/>
    <property type="project" value="TreeGrafter"/>
</dbReference>
<dbReference type="PROSITE" id="PS51193">
    <property type="entry name" value="HELICASE_ATP_BIND_2"/>
    <property type="match status" value="1"/>
</dbReference>
<name>A0A0L7LPZ6_OPEBR</name>
<evidence type="ECO:0000256" key="1">
    <source>
        <dbReference type="ARBA" id="ARBA00022741"/>
    </source>
</evidence>
<keyword evidence="2" id="KW-0378">Hydrolase</keyword>
<gene>
    <name evidence="5" type="ORF">OBRU01_03333</name>
</gene>
<keyword evidence="1" id="KW-0547">Nucleotide-binding</keyword>
<evidence type="ECO:0000256" key="3">
    <source>
        <dbReference type="ARBA" id="ARBA00022840"/>
    </source>
</evidence>
<feature type="domain" description="Helicase ATP-binding" evidence="4">
    <location>
        <begin position="1"/>
        <end position="185"/>
    </location>
</feature>
<dbReference type="GO" id="GO:0005524">
    <property type="term" value="F:ATP binding"/>
    <property type="evidence" value="ECO:0007669"/>
    <property type="project" value="UniProtKB-KW"/>
</dbReference>
<accession>A0A0L7LPZ6</accession>
<evidence type="ECO:0000259" key="4">
    <source>
        <dbReference type="PROSITE" id="PS51193"/>
    </source>
</evidence>
<proteinExistence type="predicted"/>
<dbReference type="GO" id="GO:0006289">
    <property type="term" value="P:nucleotide-excision repair"/>
    <property type="evidence" value="ECO:0007669"/>
    <property type="project" value="TreeGrafter"/>
</dbReference>
<dbReference type="InterPro" id="IPR027417">
    <property type="entry name" value="P-loop_NTPase"/>
</dbReference>
<keyword evidence="3" id="KW-0067">ATP-binding</keyword>
<dbReference type="Gene3D" id="3.40.50.300">
    <property type="entry name" value="P-loop containing nucleotide triphosphate hydrolases"/>
    <property type="match status" value="1"/>
</dbReference>
<dbReference type="SMART" id="SM00488">
    <property type="entry name" value="DEXDc2"/>
    <property type="match status" value="1"/>
</dbReference>
<dbReference type="GO" id="GO:0003677">
    <property type="term" value="F:DNA binding"/>
    <property type="evidence" value="ECO:0007669"/>
    <property type="project" value="InterPro"/>
</dbReference>
<dbReference type="InterPro" id="IPR014013">
    <property type="entry name" value="Helic_SF1/SF2_ATP-bd_DinG/Rad3"/>
</dbReference>
<keyword evidence="6" id="KW-1185">Reference proteome</keyword>
<dbReference type="SUPFAM" id="SSF52540">
    <property type="entry name" value="P-loop containing nucleoside triphosphate hydrolases"/>
    <property type="match status" value="1"/>
</dbReference>
<dbReference type="EMBL" id="JTDY01000366">
    <property type="protein sequence ID" value="KOB77515.1"/>
    <property type="molecule type" value="Genomic_DNA"/>
</dbReference>
<evidence type="ECO:0000256" key="2">
    <source>
        <dbReference type="ARBA" id="ARBA00022801"/>
    </source>
</evidence>
<protein>
    <submittedName>
        <fullName evidence="5">FancJ-like protein</fullName>
    </submittedName>
</protein>
<feature type="non-terminal residue" evidence="5">
    <location>
        <position position="185"/>
    </location>
</feature>
<dbReference type="AlphaFoldDB" id="A0A0L7LPZ6"/>
<evidence type="ECO:0000313" key="5">
    <source>
        <dbReference type="EMBL" id="KOB77515.1"/>
    </source>
</evidence>
<dbReference type="GO" id="GO:0003678">
    <property type="term" value="F:DNA helicase activity"/>
    <property type="evidence" value="ECO:0007669"/>
    <property type="project" value="InterPro"/>
</dbReference>
<dbReference type="InterPro" id="IPR045028">
    <property type="entry name" value="DinG/Rad3-like"/>
</dbReference>